<sequence length="64" mass="7200">MKRFEYRIIDITAKGWLGGKVDAQDLTDKLNEMGREGWEVVSVVDTEVYGGGSRGLLVTLKREI</sequence>
<dbReference type="KEGG" id="smon:AWR27_01505"/>
<dbReference type="Pfam" id="PF13783">
    <property type="entry name" value="DUF4177"/>
    <property type="match status" value="1"/>
</dbReference>
<dbReference type="OrthoDB" id="5432776at2"/>
<dbReference type="EMBL" id="CP014263">
    <property type="protein sequence ID" value="AQG78141.1"/>
    <property type="molecule type" value="Genomic_DNA"/>
</dbReference>
<dbReference type="InterPro" id="IPR025234">
    <property type="entry name" value="YjzH-like"/>
</dbReference>
<dbReference type="Proteomes" id="UP000187941">
    <property type="component" value="Chromosome"/>
</dbReference>
<evidence type="ECO:0008006" key="3">
    <source>
        <dbReference type="Google" id="ProtNLM"/>
    </source>
</evidence>
<evidence type="ECO:0000313" key="2">
    <source>
        <dbReference type="Proteomes" id="UP000187941"/>
    </source>
</evidence>
<evidence type="ECO:0000313" key="1">
    <source>
        <dbReference type="EMBL" id="AQG78141.1"/>
    </source>
</evidence>
<proteinExistence type="predicted"/>
<protein>
    <recommendedName>
        <fullName evidence="3">DUF4177 domain-containing protein</fullName>
    </recommendedName>
</protein>
<name>A0A1P9WRY8_9BACT</name>
<dbReference type="RefSeq" id="WP_077129563.1">
    <property type="nucleotide sequence ID" value="NZ_CP014263.1"/>
</dbReference>
<dbReference type="AlphaFoldDB" id="A0A1P9WRY8"/>
<reference evidence="1 2" key="1">
    <citation type="submission" date="2016-01" db="EMBL/GenBank/DDBJ databases">
        <authorList>
            <person name="Oliw E.H."/>
        </authorList>
    </citation>
    <scope>NUCLEOTIDE SEQUENCE [LARGE SCALE GENOMIC DNA]</scope>
    <source>
        <strain evidence="1 2">DY10</strain>
    </source>
</reference>
<organism evidence="1 2">
    <name type="scientific">Spirosoma montaniterrae</name>
    <dbReference type="NCBI Taxonomy" id="1178516"/>
    <lineage>
        <taxon>Bacteria</taxon>
        <taxon>Pseudomonadati</taxon>
        <taxon>Bacteroidota</taxon>
        <taxon>Cytophagia</taxon>
        <taxon>Cytophagales</taxon>
        <taxon>Cytophagaceae</taxon>
        <taxon>Spirosoma</taxon>
    </lineage>
</organism>
<gene>
    <name evidence="1" type="ORF">AWR27_01505</name>
</gene>
<keyword evidence="2" id="KW-1185">Reference proteome</keyword>
<accession>A0A1P9WRY8</accession>